<dbReference type="AlphaFoldDB" id="A0AA91VBY7"/>
<evidence type="ECO:0000313" key="6">
    <source>
        <dbReference type="Proteomes" id="UP000221020"/>
    </source>
</evidence>
<dbReference type="HAMAP" id="MF_00667">
    <property type="entry name" value="SspH"/>
    <property type="match status" value="1"/>
</dbReference>
<dbReference type="InterPro" id="IPR012610">
    <property type="entry name" value="SASP_SspH"/>
</dbReference>
<keyword evidence="3 4" id="KW-0749">Sporulation</keyword>
<dbReference type="GO" id="GO:0030436">
    <property type="term" value="P:asexual sporulation"/>
    <property type="evidence" value="ECO:0007669"/>
    <property type="project" value="UniProtKB-UniRule"/>
</dbReference>
<dbReference type="Proteomes" id="UP000221020">
    <property type="component" value="Unassembled WGS sequence"/>
</dbReference>
<comment type="similarity">
    <text evidence="2 4">Belongs to the SspH family.</text>
</comment>
<dbReference type="GO" id="GO:0030435">
    <property type="term" value="P:sporulation resulting in formation of a cellular spore"/>
    <property type="evidence" value="ECO:0007669"/>
    <property type="project" value="UniProtKB-KW"/>
</dbReference>
<evidence type="ECO:0000313" key="5">
    <source>
        <dbReference type="EMBL" id="PED82184.1"/>
    </source>
</evidence>
<comment type="induction">
    <text evidence="4">Expressed only in the forespore compartment of sporulating cells.</text>
</comment>
<organism evidence="5 6">
    <name type="scientific">Bacillus pseudomycoides</name>
    <dbReference type="NCBI Taxonomy" id="64104"/>
    <lineage>
        <taxon>Bacteria</taxon>
        <taxon>Bacillati</taxon>
        <taxon>Bacillota</taxon>
        <taxon>Bacilli</taxon>
        <taxon>Bacillales</taxon>
        <taxon>Bacillaceae</taxon>
        <taxon>Bacillus</taxon>
        <taxon>Bacillus cereus group</taxon>
    </lineage>
</organism>
<dbReference type="Pfam" id="PF08141">
    <property type="entry name" value="SspH"/>
    <property type="match status" value="1"/>
</dbReference>
<protein>
    <recommendedName>
        <fullName evidence="4">Small, acid-soluble spore protein H</fullName>
        <shortName evidence="4">SASP H</shortName>
    </recommendedName>
</protein>
<sequence length="59" mass="6709">MDIKRVKQILSSSSRINVTYQGVPVWIESCDEERGIADVHDVDTPHETVQVDITALEER</sequence>
<dbReference type="NCBIfam" id="TIGR02861">
    <property type="entry name" value="SASP_H"/>
    <property type="match status" value="1"/>
</dbReference>
<dbReference type="NCBIfam" id="NF002451">
    <property type="entry name" value="PRK01625.1"/>
    <property type="match status" value="1"/>
</dbReference>
<comment type="caution">
    <text evidence="5">The sequence shown here is derived from an EMBL/GenBank/DDBJ whole genome shotgun (WGS) entry which is preliminary data.</text>
</comment>
<name>A0AA91VBY7_9BACI</name>
<evidence type="ECO:0000256" key="1">
    <source>
        <dbReference type="ARBA" id="ARBA00004288"/>
    </source>
</evidence>
<evidence type="ECO:0000256" key="2">
    <source>
        <dbReference type="ARBA" id="ARBA00006573"/>
    </source>
</evidence>
<evidence type="ECO:0000256" key="3">
    <source>
        <dbReference type="ARBA" id="ARBA00022969"/>
    </source>
</evidence>
<dbReference type="GO" id="GO:0042601">
    <property type="term" value="C:endospore-forming forespore"/>
    <property type="evidence" value="ECO:0007669"/>
    <property type="project" value="InterPro"/>
</dbReference>
<evidence type="ECO:0000256" key="4">
    <source>
        <dbReference type="HAMAP-Rule" id="MF_00667"/>
    </source>
</evidence>
<comment type="subcellular location">
    <subcellularLocation>
        <location evidence="1 4">Spore core</location>
    </subcellularLocation>
</comment>
<accession>A0AA91VBY7</accession>
<dbReference type="EMBL" id="NVOR01000043">
    <property type="protein sequence ID" value="PED82184.1"/>
    <property type="molecule type" value="Genomic_DNA"/>
</dbReference>
<dbReference type="RefSeq" id="WP_097894814.1">
    <property type="nucleotide sequence ID" value="NZ_NVOR01000043.1"/>
</dbReference>
<gene>
    <name evidence="4" type="primary">sspH</name>
    <name evidence="5" type="ORF">CON65_13290</name>
</gene>
<reference evidence="5 6" key="1">
    <citation type="submission" date="2017-09" db="EMBL/GenBank/DDBJ databases">
        <title>Large-scale bioinformatics analysis of Bacillus genomes uncovers conserved roles of natural products in bacterial physiology.</title>
        <authorList>
            <consortium name="Agbiome Team Llc"/>
            <person name="Bleich R.M."/>
            <person name="Grubbs K.J."/>
            <person name="Santa Maria K.C."/>
            <person name="Allen S.E."/>
            <person name="Farag S."/>
            <person name="Shank E.A."/>
            <person name="Bowers A."/>
        </authorList>
    </citation>
    <scope>NUCLEOTIDE SEQUENCE [LARGE SCALE GENOMIC DNA]</scope>
    <source>
        <strain evidence="5 6">AFS092012</strain>
    </source>
</reference>
<proteinExistence type="evidence at transcript level"/>